<accession>A0A511DGN3</accession>
<dbReference type="InterPro" id="IPR036271">
    <property type="entry name" value="Tet_transcr_reg_TetR-rel_C_sf"/>
</dbReference>
<evidence type="ECO:0000313" key="6">
    <source>
        <dbReference type="EMBL" id="GEL23950.1"/>
    </source>
</evidence>
<dbReference type="InterPro" id="IPR001647">
    <property type="entry name" value="HTH_TetR"/>
</dbReference>
<dbReference type="GO" id="GO:0003677">
    <property type="term" value="F:DNA binding"/>
    <property type="evidence" value="ECO:0007669"/>
    <property type="project" value="UniProtKB-UniRule"/>
</dbReference>
<evidence type="ECO:0000256" key="3">
    <source>
        <dbReference type="ARBA" id="ARBA00023163"/>
    </source>
</evidence>
<dbReference type="InterPro" id="IPR009057">
    <property type="entry name" value="Homeodomain-like_sf"/>
</dbReference>
<proteinExistence type="predicted"/>
<dbReference type="RefSeq" id="WP_147108008.1">
    <property type="nucleotide sequence ID" value="NZ_BJVJ01000026.1"/>
</dbReference>
<keyword evidence="7" id="KW-1185">Reference proteome</keyword>
<protein>
    <submittedName>
        <fullName evidence="6">TetR family transcriptional regulator</fullName>
    </submittedName>
</protein>
<evidence type="ECO:0000313" key="7">
    <source>
        <dbReference type="Proteomes" id="UP000321685"/>
    </source>
</evidence>
<dbReference type="Proteomes" id="UP000321685">
    <property type="component" value="Unassembled WGS sequence"/>
</dbReference>
<dbReference type="EMBL" id="BJVJ01000026">
    <property type="protein sequence ID" value="GEL23950.1"/>
    <property type="molecule type" value="Genomic_DNA"/>
</dbReference>
<dbReference type="AlphaFoldDB" id="A0A511DGN3"/>
<dbReference type="Pfam" id="PF00440">
    <property type="entry name" value="TetR_N"/>
    <property type="match status" value="1"/>
</dbReference>
<evidence type="ECO:0000256" key="1">
    <source>
        <dbReference type="ARBA" id="ARBA00023015"/>
    </source>
</evidence>
<dbReference type="PANTHER" id="PTHR47506">
    <property type="entry name" value="TRANSCRIPTIONAL REGULATORY PROTEIN"/>
    <property type="match status" value="1"/>
</dbReference>
<dbReference type="OrthoDB" id="4214267at2"/>
<dbReference type="Gene3D" id="1.10.357.10">
    <property type="entry name" value="Tetracycline Repressor, domain 2"/>
    <property type="match status" value="1"/>
</dbReference>
<evidence type="ECO:0000256" key="4">
    <source>
        <dbReference type="PROSITE-ProRule" id="PRU00335"/>
    </source>
</evidence>
<comment type="caution">
    <text evidence="6">The sequence shown here is derived from an EMBL/GenBank/DDBJ whole genome shotgun (WGS) entry which is preliminary data.</text>
</comment>
<sequence length="189" mass="20210">MLEPLPVLTPAGTRLLDAASTLFYEHGIRAVGVDLIAERAGTTKKTLYDRFGSKDRLVALYLRRRAQRMHEFVDSRNADVPPGPARVLAVYDALAEWLSMQGRGCGFVNAYAEVGGTDHPAVEVIRAEKAWTRELFAGLAREAGLAEPDRVATELHLLYEGATVIATAGGDPDVLAAARAAAARVVAGA</sequence>
<keyword evidence="1" id="KW-0805">Transcription regulation</keyword>
<evidence type="ECO:0000259" key="5">
    <source>
        <dbReference type="PROSITE" id="PS50977"/>
    </source>
</evidence>
<dbReference type="SUPFAM" id="SSF48498">
    <property type="entry name" value="Tetracyclin repressor-like, C-terminal domain"/>
    <property type="match status" value="1"/>
</dbReference>
<dbReference type="PANTHER" id="PTHR47506:SF1">
    <property type="entry name" value="HTH-TYPE TRANSCRIPTIONAL REGULATOR YJDC"/>
    <property type="match status" value="1"/>
</dbReference>
<keyword evidence="3" id="KW-0804">Transcription</keyword>
<name>A0A511DGN3_9PSEU</name>
<keyword evidence="2 4" id="KW-0238">DNA-binding</keyword>
<feature type="domain" description="HTH tetR-type" evidence="5">
    <location>
        <begin position="9"/>
        <end position="69"/>
    </location>
</feature>
<dbReference type="PRINTS" id="PR00455">
    <property type="entry name" value="HTHTETR"/>
</dbReference>
<dbReference type="SUPFAM" id="SSF46689">
    <property type="entry name" value="Homeodomain-like"/>
    <property type="match status" value="1"/>
</dbReference>
<reference evidence="6 7" key="1">
    <citation type="submission" date="2019-07" db="EMBL/GenBank/DDBJ databases">
        <title>Whole genome shotgun sequence of Pseudonocardia sulfidoxydans NBRC 16205.</title>
        <authorList>
            <person name="Hosoyama A."/>
            <person name="Uohara A."/>
            <person name="Ohji S."/>
            <person name="Ichikawa N."/>
        </authorList>
    </citation>
    <scope>NUCLEOTIDE SEQUENCE [LARGE SCALE GENOMIC DNA]</scope>
    <source>
        <strain evidence="6 7">NBRC 16205</strain>
    </source>
</reference>
<dbReference type="Pfam" id="PF16925">
    <property type="entry name" value="TetR_C_13"/>
    <property type="match status" value="1"/>
</dbReference>
<evidence type="ECO:0000256" key="2">
    <source>
        <dbReference type="ARBA" id="ARBA00023125"/>
    </source>
</evidence>
<dbReference type="InterPro" id="IPR011075">
    <property type="entry name" value="TetR_C"/>
</dbReference>
<organism evidence="6 7">
    <name type="scientific">Pseudonocardia sulfidoxydans NBRC 16205</name>
    <dbReference type="NCBI Taxonomy" id="1223511"/>
    <lineage>
        <taxon>Bacteria</taxon>
        <taxon>Bacillati</taxon>
        <taxon>Actinomycetota</taxon>
        <taxon>Actinomycetes</taxon>
        <taxon>Pseudonocardiales</taxon>
        <taxon>Pseudonocardiaceae</taxon>
        <taxon>Pseudonocardia</taxon>
    </lineage>
</organism>
<feature type="DNA-binding region" description="H-T-H motif" evidence="4">
    <location>
        <begin position="32"/>
        <end position="51"/>
    </location>
</feature>
<gene>
    <name evidence="6" type="ORF">PSU4_29040</name>
</gene>
<dbReference type="PROSITE" id="PS50977">
    <property type="entry name" value="HTH_TETR_2"/>
    <property type="match status" value="1"/>
</dbReference>